<keyword evidence="6" id="KW-0132">Cell division</keyword>
<evidence type="ECO:0000256" key="3">
    <source>
        <dbReference type="ARBA" id="ARBA00023136"/>
    </source>
</evidence>
<dbReference type="PANTHER" id="PTHR30627">
    <property type="entry name" value="PEPTIDOGLYCAN D,D-TRANSPEPTIDASE"/>
    <property type="match status" value="1"/>
</dbReference>
<dbReference type="Gene3D" id="3.40.710.10">
    <property type="entry name" value="DD-peptidase/beta-lactamase superfamily"/>
    <property type="match status" value="1"/>
</dbReference>
<feature type="domain" description="Penicillin-binding protein dimerisation" evidence="5">
    <location>
        <begin position="69"/>
        <end position="241"/>
    </location>
</feature>
<keyword evidence="6" id="KW-0131">Cell cycle</keyword>
<dbReference type="SUPFAM" id="SSF56519">
    <property type="entry name" value="Penicillin binding protein dimerisation domain"/>
    <property type="match status" value="1"/>
</dbReference>
<comment type="subcellular location">
    <subcellularLocation>
        <location evidence="1">Membrane</location>
    </subcellularLocation>
</comment>
<evidence type="ECO:0000256" key="2">
    <source>
        <dbReference type="ARBA" id="ARBA00007171"/>
    </source>
</evidence>
<dbReference type="GO" id="GO:0071555">
    <property type="term" value="P:cell wall organization"/>
    <property type="evidence" value="ECO:0007669"/>
    <property type="project" value="TreeGrafter"/>
</dbReference>
<comment type="caution">
    <text evidence="6">The sequence shown here is derived from an EMBL/GenBank/DDBJ whole genome shotgun (WGS) entry which is preliminary data.</text>
</comment>
<protein>
    <submittedName>
        <fullName evidence="6">Cell division protein</fullName>
    </submittedName>
</protein>
<evidence type="ECO:0000259" key="4">
    <source>
        <dbReference type="Pfam" id="PF00905"/>
    </source>
</evidence>
<dbReference type="Pfam" id="PF03717">
    <property type="entry name" value="PBP_dimer"/>
    <property type="match status" value="1"/>
</dbReference>
<keyword evidence="7" id="KW-1185">Reference proteome</keyword>
<dbReference type="RefSeq" id="WP_152235010.1">
    <property type="nucleotide sequence ID" value="NZ_JBHSKZ010000010.1"/>
</dbReference>
<dbReference type="SUPFAM" id="SSF56601">
    <property type="entry name" value="beta-lactamase/transpeptidase-like"/>
    <property type="match status" value="1"/>
</dbReference>
<comment type="similarity">
    <text evidence="2">Belongs to the transpeptidase family.</text>
</comment>
<evidence type="ECO:0000313" key="7">
    <source>
        <dbReference type="Proteomes" id="UP000441772"/>
    </source>
</evidence>
<organism evidence="6 7">
    <name type="scientific">Bifidobacterium leontopitheci</name>
    <dbReference type="NCBI Taxonomy" id="2650774"/>
    <lineage>
        <taxon>Bacteria</taxon>
        <taxon>Bacillati</taxon>
        <taxon>Actinomycetota</taxon>
        <taxon>Actinomycetes</taxon>
        <taxon>Bifidobacteriales</taxon>
        <taxon>Bifidobacteriaceae</taxon>
        <taxon>Bifidobacterium</taxon>
    </lineage>
</organism>
<dbReference type="Gene3D" id="3.90.1310.10">
    <property type="entry name" value="Penicillin-binding protein 2a (Domain 2)"/>
    <property type="match status" value="1"/>
</dbReference>
<dbReference type="InterPro" id="IPR001460">
    <property type="entry name" value="PCN-bd_Tpept"/>
</dbReference>
<dbReference type="InterPro" id="IPR036138">
    <property type="entry name" value="PBP_dimer_sf"/>
</dbReference>
<dbReference type="Pfam" id="PF00905">
    <property type="entry name" value="Transpeptidase"/>
    <property type="match status" value="1"/>
</dbReference>
<dbReference type="GO" id="GO:0051301">
    <property type="term" value="P:cell division"/>
    <property type="evidence" value="ECO:0007669"/>
    <property type="project" value="UniProtKB-KW"/>
</dbReference>
<keyword evidence="3" id="KW-0472">Membrane</keyword>
<dbReference type="GO" id="GO:0005886">
    <property type="term" value="C:plasma membrane"/>
    <property type="evidence" value="ECO:0007669"/>
    <property type="project" value="TreeGrafter"/>
</dbReference>
<dbReference type="AlphaFoldDB" id="A0A6I1GTM0"/>
<gene>
    <name evidence="6" type="ORF">F7D09_1691</name>
</gene>
<evidence type="ECO:0000256" key="1">
    <source>
        <dbReference type="ARBA" id="ARBA00004370"/>
    </source>
</evidence>
<dbReference type="EMBL" id="WBVT01000031">
    <property type="protein sequence ID" value="KAB7789801.1"/>
    <property type="molecule type" value="Genomic_DNA"/>
</dbReference>
<dbReference type="PANTHER" id="PTHR30627:SF1">
    <property type="entry name" value="PEPTIDOGLYCAN D,D-TRANSPEPTIDASE FTSI"/>
    <property type="match status" value="1"/>
</dbReference>
<proteinExistence type="inferred from homology"/>
<dbReference type="InterPro" id="IPR012338">
    <property type="entry name" value="Beta-lactam/transpept-like"/>
</dbReference>
<sequence length="607" mass="64278">MKGQTGLMASIRNWYRPRAFLVKCVAIGVVLAFVASACLAQLVAIQLIDGQTTAQAATQSRTQKVVVHSMRGRILDTNGTVLAQSVERYDIVGDPWAVSTFSPIDCGTTKAKQAGFCHSVNGKPVGLKGSAAVARMLAPVLKMDAKELGAQLTGTGRYVVLKKNVTPTVKRAIDDMHLGGVVYGLLTSQRVYANGTQLGALLGGVDDSGKGVAGIEQMKNTLLTGTDGYVVYQRGNGGEEIPGTTTATKAAVNGSDVTLTIDHDVDWYVKQALKEGQKKTGAAWAIAVVQEIDSGEILALEDTDDIKAGSDQAKLTTSRAVSETFEPGSSGKVITMSGLLQTGLHKATDKFTVPYSFTKDGQEYHDSSQHGSERWTLAGIIKNSSNVGTVMASSRYTNKQRYEFLTKFGIGQSSGLNIPGESCGQLGTPESWDGRTSNTVLFGQGYSTNALQLTNVVATIGNKGVRRQQSLIKSVTDANGRTETLPEGTSTRVIDEKVAADVKDAMESVAESYSKVVSVKGYRIAAKSGTAEVAGSDGRLTSIVADFTGVIPADNPKFAITVVMKDPKGTYGGMTAGPVFAQIGEFLMQKYNVQPSSPRKNAIAVDW</sequence>
<feature type="domain" description="Penicillin-binding protein transpeptidase" evidence="4">
    <location>
        <begin position="286"/>
        <end position="583"/>
    </location>
</feature>
<dbReference type="GO" id="GO:0008658">
    <property type="term" value="F:penicillin binding"/>
    <property type="evidence" value="ECO:0007669"/>
    <property type="project" value="InterPro"/>
</dbReference>
<evidence type="ECO:0000259" key="5">
    <source>
        <dbReference type="Pfam" id="PF03717"/>
    </source>
</evidence>
<reference evidence="6 7" key="1">
    <citation type="submission" date="2019-09" db="EMBL/GenBank/DDBJ databases">
        <title>Characterization of the phylogenetic diversity of two novel species belonging to the genus Bifidobacterium: Bifidobacterium cebidarum sp. nov. and Bifidobacterium leontopitheci sp. nov.</title>
        <authorList>
            <person name="Lugli G.A."/>
            <person name="Duranti S."/>
            <person name="Milani C."/>
            <person name="Turroni F."/>
            <person name="Ventura M."/>
        </authorList>
    </citation>
    <scope>NUCLEOTIDE SEQUENCE [LARGE SCALE GENOMIC DNA]</scope>
    <source>
        <strain evidence="6 7">LMG 31471</strain>
    </source>
</reference>
<dbReference type="InterPro" id="IPR005311">
    <property type="entry name" value="PBP_dimer"/>
</dbReference>
<evidence type="ECO:0000313" key="6">
    <source>
        <dbReference type="EMBL" id="KAB7789801.1"/>
    </source>
</evidence>
<dbReference type="InterPro" id="IPR050515">
    <property type="entry name" value="Beta-lactam/transpept"/>
</dbReference>
<accession>A0A6I1GTM0</accession>
<dbReference type="Gene3D" id="3.30.450.330">
    <property type="match status" value="1"/>
</dbReference>
<dbReference type="Proteomes" id="UP000441772">
    <property type="component" value="Unassembled WGS sequence"/>
</dbReference>
<name>A0A6I1GTM0_9BIFI</name>